<feature type="region of interest" description="Disordered" evidence="1">
    <location>
        <begin position="1"/>
        <end position="22"/>
    </location>
</feature>
<evidence type="ECO:0000256" key="1">
    <source>
        <dbReference type="SAM" id="MobiDB-lite"/>
    </source>
</evidence>
<dbReference type="Proteomes" id="UP001148838">
    <property type="component" value="Unassembled WGS sequence"/>
</dbReference>
<dbReference type="PANTHER" id="PTHR46114:SF1">
    <property type="entry name" value="ZAD DOMAIN-CONTAINING PROTEIN"/>
    <property type="match status" value="1"/>
</dbReference>
<comment type="caution">
    <text evidence="2">The sequence shown here is derived from an EMBL/GenBank/DDBJ whole genome shotgun (WGS) entry which is preliminary data.</text>
</comment>
<dbReference type="EMBL" id="JAJSOF020000015">
    <property type="protein sequence ID" value="KAJ4441658.1"/>
    <property type="molecule type" value="Genomic_DNA"/>
</dbReference>
<accession>A0ABQ8T582</accession>
<evidence type="ECO:0000313" key="2">
    <source>
        <dbReference type="EMBL" id="KAJ4441658.1"/>
    </source>
</evidence>
<sequence>MAGLCEDGNEPPGSLKARPSARTSERPFRYSLCRLKSNDTGCKVARILALREESLFPYMQQRNNHRSEYLIGWRMFTNVVYLLNFITVQSEVYAMKKQGCGFQCLKETFTSLGEWKLEDDIFIGPQILKVMADSLFEEKLSVTKRADSYIKLVETMLSSYEKMGCNISLKIKCLHSHLDFFPPNLGPRKLDIEQTSDVG</sequence>
<protein>
    <submittedName>
        <fullName evidence="2">Uncharacterized protein</fullName>
    </submittedName>
</protein>
<gene>
    <name evidence="2" type="ORF">ANN_11516</name>
</gene>
<dbReference type="PANTHER" id="PTHR46114">
    <property type="entry name" value="APPLE DOMAIN-CONTAINING PROTEIN"/>
    <property type="match status" value="1"/>
</dbReference>
<proteinExistence type="predicted"/>
<name>A0ABQ8T582_PERAM</name>
<organism evidence="2 3">
    <name type="scientific">Periplaneta americana</name>
    <name type="common">American cockroach</name>
    <name type="synonym">Blatta americana</name>
    <dbReference type="NCBI Taxonomy" id="6978"/>
    <lineage>
        <taxon>Eukaryota</taxon>
        <taxon>Metazoa</taxon>
        <taxon>Ecdysozoa</taxon>
        <taxon>Arthropoda</taxon>
        <taxon>Hexapoda</taxon>
        <taxon>Insecta</taxon>
        <taxon>Pterygota</taxon>
        <taxon>Neoptera</taxon>
        <taxon>Polyneoptera</taxon>
        <taxon>Dictyoptera</taxon>
        <taxon>Blattodea</taxon>
        <taxon>Blattoidea</taxon>
        <taxon>Blattidae</taxon>
        <taxon>Blattinae</taxon>
        <taxon>Periplaneta</taxon>
    </lineage>
</organism>
<evidence type="ECO:0000313" key="3">
    <source>
        <dbReference type="Proteomes" id="UP001148838"/>
    </source>
</evidence>
<keyword evidence="3" id="KW-1185">Reference proteome</keyword>
<reference evidence="2 3" key="1">
    <citation type="journal article" date="2022" name="Allergy">
        <title>Genome assembly and annotation of Periplaneta americana reveal a comprehensive cockroach allergen profile.</title>
        <authorList>
            <person name="Wang L."/>
            <person name="Xiong Q."/>
            <person name="Saelim N."/>
            <person name="Wang L."/>
            <person name="Nong W."/>
            <person name="Wan A.T."/>
            <person name="Shi M."/>
            <person name="Liu X."/>
            <person name="Cao Q."/>
            <person name="Hui J.H.L."/>
            <person name="Sookrung N."/>
            <person name="Leung T.F."/>
            <person name="Tungtrongchitr A."/>
            <person name="Tsui S.K.W."/>
        </authorList>
    </citation>
    <scope>NUCLEOTIDE SEQUENCE [LARGE SCALE GENOMIC DNA]</scope>
    <source>
        <strain evidence="2">PWHHKU_190912</strain>
    </source>
</reference>